<protein>
    <recommendedName>
        <fullName evidence="4">DUF393 domain-containing protein</fullName>
    </recommendedName>
</protein>
<feature type="transmembrane region" description="Helical" evidence="1">
    <location>
        <begin position="191"/>
        <end position="213"/>
    </location>
</feature>
<proteinExistence type="predicted"/>
<accession>A0A5C6F5L7</accession>
<keyword evidence="1" id="KW-0472">Membrane</keyword>
<evidence type="ECO:0000313" key="2">
    <source>
        <dbReference type="EMBL" id="TWU57003.1"/>
    </source>
</evidence>
<dbReference type="RefSeq" id="WP_146458379.1">
    <property type="nucleotide sequence ID" value="NZ_SJPW01000003.1"/>
</dbReference>
<keyword evidence="1" id="KW-1133">Transmembrane helix</keyword>
<dbReference type="OrthoDB" id="671850at2"/>
<evidence type="ECO:0000313" key="3">
    <source>
        <dbReference type="Proteomes" id="UP000318288"/>
    </source>
</evidence>
<comment type="caution">
    <text evidence="2">The sequence shown here is derived from an EMBL/GenBank/DDBJ whole genome shotgun (WGS) entry which is preliminary data.</text>
</comment>
<evidence type="ECO:0008006" key="4">
    <source>
        <dbReference type="Google" id="ProtNLM"/>
    </source>
</evidence>
<dbReference type="EMBL" id="SJPW01000003">
    <property type="protein sequence ID" value="TWU57003.1"/>
    <property type="molecule type" value="Genomic_DNA"/>
</dbReference>
<gene>
    <name evidence="2" type="ORF">Poly51_29240</name>
</gene>
<name>A0A5C6F5L7_9BACT</name>
<sequence>MPNDKVIVYDDSCPMCRLYTYGFVVWGLLKPENRVGFATASPELTANIDLNRGRHEIPLFDRATGETIYGLKAMTHLLASRWGWLSPIFDSRPFWWVFHPMYEIITYNRRVIAGCKHCGGFDCAPDLNRFYRSVYIGLAGGFVSLMMAWLLMKPTTFAALGFSVLAAMSVYGLIAFSIGRVTSGSLVGWNFVGNYITTMVIVASTISIGLMMGTAVPDVLQWTVLGTASLLGITEIKRRDL</sequence>
<dbReference type="AlphaFoldDB" id="A0A5C6F5L7"/>
<feature type="transmembrane region" description="Helical" evidence="1">
    <location>
        <begin position="134"/>
        <end position="152"/>
    </location>
</feature>
<feature type="transmembrane region" description="Helical" evidence="1">
    <location>
        <begin position="158"/>
        <end position="179"/>
    </location>
</feature>
<organism evidence="2 3">
    <name type="scientific">Rubripirellula tenax</name>
    <dbReference type="NCBI Taxonomy" id="2528015"/>
    <lineage>
        <taxon>Bacteria</taxon>
        <taxon>Pseudomonadati</taxon>
        <taxon>Planctomycetota</taxon>
        <taxon>Planctomycetia</taxon>
        <taxon>Pirellulales</taxon>
        <taxon>Pirellulaceae</taxon>
        <taxon>Rubripirellula</taxon>
    </lineage>
</organism>
<dbReference type="Proteomes" id="UP000318288">
    <property type="component" value="Unassembled WGS sequence"/>
</dbReference>
<evidence type="ECO:0000256" key="1">
    <source>
        <dbReference type="SAM" id="Phobius"/>
    </source>
</evidence>
<keyword evidence="3" id="KW-1185">Reference proteome</keyword>
<reference evidence="2 3" key="1">
    <citation type="submission" date="2019-02" db="EMBL/GenBank/DDBJ databases">
        <title>Deep-cultivation of Planctomycetes and their phenomic and genomic characterization uncovers novel biology.</title>
        <authorList>
            <person name="Wiegand S."/>
            <person name="Jogler M."/>
            <person name="Boedeker C."/>
            <person name="Pinto D."/>
            <person name="Vollmers J."/>
            <person name="Rivas-Marin E."/>
            <person name="Kohn T."/>
            <person name="Peeters S.H."/>
            <person name="Heuer A."/>
            <person name="Rast P."/>
            <person name="Oberbeckmann S."/>
            <person name="Bunk B."/>
            <person name="Jeske O."/>
            <person name="Meyerdierks A."/>
            <person name="Storesund J.E."/>
            <person name="Kallscheuer N."/>
            <person name="Luecker S."/>
            <person name="Lage O.M."/>
            <person name="Pohl T."/>
            <person name="Merkel B.J."/>
            <person name="Hornburger P."/>
            <person name="Mueller R.-W."/>
            <person name="Bruemmer F."/>
            <person name="Labrenz M."/>
            <person name="Spormann A.M."/>
            <person name="Op Den Camp H."/>
            <person name="Overmann J."/>
            <person name="Amann R."/>
            <person name="Jetten M.S.M."/>
            <person name="Mascher T."/>
            <person name="Medema M.H."/>
            <person name="Devos D.P."/>
            <person name="Kaster A.-K."/>
            <person name="Ovreas L."/>
            <person name="Rohde M."/>
            <person name="Galperin M.Y."/>
            <person name="Jogler C."/>
        </authorList>
    </citation>
    <scope>NUCLEOTIDE SEQUENCE [LARGE SCALE GENOMIC DNA]</scope>
    <source>
        <strain evidence="2 3">Poly51</strain>
    </source>
</reference>
<keyword evidence="1" id="KW-0812">Transmembrane</keyword>